<evidence type="ECO:0000313" key="2">
    <source>
        <dbReference type="Proteomes" id="UP000294355"/>
    </source>
</evidence>
<protein>
    <submittedName>
        <fullName evidence="1">Uncharacterized protein</fullName>
    </submittedName>
</protein>
<gene>
    <name evidence="1" type="ORF">AC2117_01517</name>
</gene>
<evidence type="ECO:0000313" key="1">
    <source>
        <dbReference type="EMBL" id="VAX44335.1"/>
    </source>
</evidence>
<accession>A0A446ZIQ6</accession>
<reference evidence="1 2" key="1">
    <citation type="submission" date="2018-08" db="EMBL/GenBank/DDBJ databases">
        <authorList>
            <person name="Gonzaga-Molto A."/>
        </authorList>
    </citation>
    <scope>NUCLEOTIDE SEQUENCE [LARGE SCALE GENOMIC DNA]</scope>
    <source>
        <strain evidence="1">Acinetobacter calcoaceticus str. 2117</strain>
    </source>
</reference>
<dbReference type="EMBL" id="LS999521">
    <property type="protein sequence ID" value="VAX44335.1"/>
    <property type="molecule type" value="Genomic_DNA"/>
</dbReference>
<dbReference type="RefSeq" id="WP_133973099.1">
    <property type="nucleotide sequence ID" value="NZ_LS999521.1"/>
</dbReference>
<organism evidence="1 2">
    <name type="scientific">Acinetobacter calcoaceticus</name>
    <dbReference type="NCBI Taxonomy" id="471"/>
    <lineage>
        <taxon>Bacteria</taxon>
        <taxon>Pseudomonadati</taxon>
        <taxon>Pseudomonadota</taxon>
        <taxon>Gammaproteobacteria</taxon>
        <taxon>Moraxellales</taxon>
        <taxon>Moraxellaceae</taxon>
        <taxon>Acinetobacter</taxon>
        <taxon>Acinetobacter calcoaceticus/baumannii complex</taxon>
    </lineage>
</organism>
<dbReference type="Proteomes" id="UP000294355">
    <property type="component" value="Chromosome"/>
</dbReference>
<name>A0A446ZIQ6_ACICA</name>
<dbReference type="AlphaFoldDB" id="A0A446ZIQ6"/>
<sequence length="87" mass="9619">MSSSITAAEAAKIAEQNKPTVISITNEVDERIKSAMTHGVRFTSISYSKSSVNISTLEEVKKGYLKQGFEVQIFTESPNDVSFIVRF</sequence>
<proteinExistence type="predicted"/>